<sequence length="324" mass="35459">MIQRRFPALLAALAVLAATPAWANDTSAELAAGGLVLTKSDSIEMRSEDLYISEQAVRVRYVFANTSGKDVTVRVAFPMPDIGGPDFFQSDVSIPIQDAPANVLGFSTKVDGKLVRAEVEQKAIATDGVDRTAWLVANHIPLAVHLDGVDEALRALPQAKRDEAVRLGLYDPDQGGVWVLKTTYHWLQTFPAGRPIVVEHAYRPSVGATVATSVGTEYANEIKDKYCVDKALTDTVIRAAKADKDGNAPWVDRWIDYVLVTGGNWKKPIGDFRLVVDKGSPKNLVSFCGSGVKKISPTQFEMRRTNWRPEKDLSILLLVSHDAM</sequence>
<feature type="chain" id="PRO_5046197762" description="DUF4424 domain-containing protein" evidence="1">
    <location>
        <begin position="24"/>
        <end position="324"/>
    </location>
</feature>
<dbReference type="Gene3D" id="2.60.40.3680">
    <property type="match status" value="1"/>
</dbReference>
<keyword evidence="1" id="KW-0732">Signal</keyword>
<reference evidence="3 4" key="1">
    <citation type="submission" date="2023-07" db="EMBL/GenBank/DDBJ databases">
        <title>Sorghum-associated microbial communities from plants grown in Nebraska, USA.</title>
        <authorList>
            <person name="Schachtman D."/>
        </authorList>
    </citation>
    <scope>NUCLEOTIDE SEQUENCE [LARGE SCALE GENOMIC DNA]</scope>
    <source>
        <strain evidence="3 4">DS2154</strain>
    </source>
</reference>
<dbReference type="InterPro" id="IPR025538">
    <property type="entry name" value="DUF4424"/>
</dbReference>
<organism evidence="3 4">
    <name type="scientific">Caulobacter rhizosphaerae</name>
    <dbReference type="NCBI Taxonomy" id="2010972"/>
    <lineage>
        <taxon>Bacteria</taxon>
        <taxon>Pseudomonadati</taxon>
        <taxon>Pseudomonadota</taxon>
        <taxon>Alphaproteobacteria</taxon>
        <taxon>Caulobacterales</taxon>
        <taxon>Caulobacteraceae</taxon>
        <taxon>Caulobacter</taxon>
    </lineage>
</organism>
<evidence type="ECO:0000313" key="4">
    <source>
        <dbReference type="Proteomes" id="UP001262754"/>
    </source>
</evidence>
<gene>
    <name evidence="3" type="ORF">J2800_002307</name>
</gene>
<protein>
    <recommendedName>
        <fullName evidence="2">DUF4424 domain-containing protein</fullName>
    </recommendedName>
</protein>
<evidence type="ECO:0000259" key="2">
    <source>
        <dbReference type="Pfam" id="PF14415"/>
    </source>
</evidence>
<accession>A0ABU1MZF7</accession>
<feature type="signal peptide" evidence="1">
    <location>
        <begin position="1"/>
        <end position="23"/>
    </location>
</feature>
<evidence type="ECO:0000256" key="1">
    <source>
        <dbReference type="SAM" id="SignalP"/>
    </source>
</evidence>
<dbReference type="Pfam" id="PF14415">
    <property type="entry name" value="DUF4424"/>
    <property type="match status" value="1"/>
</dbReference>
<proteinExistence type="predicted"/>
<comment type="caution">
    <text evidence="3">The sequence shown here is derived from an EMBL/GenBank/DDBJ whole genome shotgun (WGS) entry which is preliminary data.</text>
</comment>
<dbReference type="Proteomes" id="UP001262754">
    <property type="component" value="Unassembled WGS sequence"/>
</dbReference>
<feature type="domain" description="DUF4424" evidence="2">
    <location>
        <begin position="23"/>
        <end position="316"/>
    </location>
</feature>
<evidence type="ECO:0000313" key="3">
    <source>
        <dbReference type="EMBL" id="MDR6531560.1"/>
    </source>
</evidence>
<keyword evidence="4" id="KW-1185">Reference proteome</keyword>
<name>A0ABU1MZF7_9CAUL</name>
<dbReference type="EMBL" id="JAVDRL010000006">
    <property type="protein sequence ID" value="MDR6531560.1"/>
    <property type="molecule type" value="Genomic_DNA"/>
</dbReference>
<dbReference type="RefSeq" id="WP_310031567.1">
    <property type="nucleotide sequence ID" value="NZ_JAVDRL010000006.1"/>
</dbReference>